<name>A0A3B0RYS4_9ZZZZ</name>
<dbReference type="AlphaFoldDB" id="A0A3B0RYS4"/>
<evidence type="ECO:0000256" key="1">
    <source>
        <dbReference type="SAM" id="MobiDB-lite"/>
    </source>
</evidence>
<proteinExistence type="predicted"/>
<dbReference type="EMBL" id="UOEK01000112">
    <property type="protein sequence ID" value="VAV97159.1"/>
    <property type="molecule type" value="Genomic_DNA"/>
</dbReference>
<feature type="compositionally biased region" description="Basic residues" evidence="1">
    <location>
        <begin position="127"/>
        <end position="138"/>
    </location>
</feature>
<accession>A0A3B0RYS4</accession>
<feature type="region of interest" description="Disordered" evidence="1">
    <location>
        <begin position="122"/>
        <end position="153"/>
    </location>
</feature>
<feature type="region of interest" description="Disordered" evidence="1">
    <location>
        <begin position="42"/>
        <end position="61"/>
    </location>
</feature>
<evidence type="ECO:0000313" key="2">
    <source>
        <dbReference type="EMBL" id="VAV97159.1"/>
    </source>
</evidence>
<protein>
    <submittedName>
        <fullName evidence="2">Uncharacterized protein</fullName>
    </submittedName>
</protein>
<reference evidence="2" key="1">
    <citation type="submission" date="2018-06" db="EMBL/GenBank/DDBJ databases">
        <authorList>
            <person name="Zhirakovskaya E."/>
        </authorList>
    </citation>
    <scope>NUCLEOTIDE SEQUENCE</scope>
</reference>
<gene>
    <name evidence="2" type="ORF">MNBD_ACTINO02-2971</name>
</gene>
<sequence>MCSSTYATGTTRTCPGPGVDSVMGGLLFDYVPTAAFSVDETGEGQYPWGSGENDRESTHSGTSCQVCPGSSIIMRSTQSTGPGYRPHWLSAFHLASRCFTHCQAVKCDRRGRYASLRLTRGASGRSGRLRRSRRRYASRHAAPTTSPHAHQPAARRACLGSRRSTQGLTAAQHFVPSQGAC</sequence>
<organism evidence="2">
    <name type="scientific">hydrothermal vent metagenome</name>
    <dbReference type="NCBI Taxonomy" id="652676"/>
    <lineage>
        <taxon>unclassified sequences</taxon>
        <taxon>metagenomes</taxon>
        <taxon>ecological metagenomes</taxon>
    </lineage>
</organism>